<dbReference type="Proteomes" id="UP001162992">
    <property type="component" value="Chromosome 14"/>
</dbReference>
<keyword evidence="2" id="KW-1185">Reference proteome</keyword>
<organism evidence="1 2">
    <name type="scientific">Diphasiastrum complanatum</name>
    <name type="common">Issler's clubmoss</name>
    <name type="synonym">Lycopodium complanatum</name>
    <dbReference type="NCBI Taxonomy" id="34168"/>
    <lineage>
        <taxon>Eukaryota</taxon>
        <taxon>Viridiplantae</taxon>
        <taxon>Streptophyta</taxon>
        <taxon>Embryophyta</taxon>
        <taxon>Tracheophyta</taxon>
        <taxon>Lycopodiopsida</taxon>
        <taxon>Lycopodiales</taxon>
        <taxon>Lycopodiaceae</taxon>
        <taxon>Lycopodioideae</taxon>
        <taxon>Diphasiastrum</taxon>
    </lineage>
</organism>
<dbReference type="EMBL" id="CM055105">
    <property type="protein sequence ID" value="KAJ7530668.1"/>
    <property type="molecule type" value="Genomic_DNA"/>
</dbReference>
<evidence type="ECO:0000313" key="2">
    <source>
        <dbReference type="Proteomes" id="UP001162992"/>
    </source>
</evidence>
<protein>
    <submittedName>
        <fullName evidence="1">Uncharacterized protein</fullName>
    </submittedName>
</protein>
<sequence length="26" mass="3273">MFFFIHTCNICLWNMQLLEFCMFVQI</sequence>
<proteinExistence type="predicted"/>
<name>A0ACC2BLM9_DIPCM</name>
<gene>
    <name evidence="1" type="ORF">O6H91_14G013700</name>
</gene>
<comment type="caution">
    <text evidence="1">The sequence shown here is derived from an EMBL/GenBank/DDBJ whole genome shotgun (WGS) entry which is preliminary data.</text>
</comment>
<accession>A0ACC2BLM9</accession>
<reference evidence="2" key="1">
    <citation type="journal article" date="2024" name="Proc. Natl. Acad. Sci. U.S.A.">
        <title>Extraordinary preservation of gene collinearity over three hundred million years revealed in homosporous lycophytes.</title>
        <authorList>
            <person name="Li C."/>
            <person name="Wickell D."/>
            <person name="Kuo L.Y."/>
            <person name="Chen X."/>
            <person name="Nie B."/>
            <person name="Liao X."/>
            <person name="Peng D."/>
            <person name="Ji J."/>
            <person name="Jenkins J."/>
            <person name="Williams M."/>
            <person name="Shu S."/>
            <person name="Plott C."/>
            <person name="Barry K."/>
            <person name="Rajasekar S."/>
            <person name="Grimwood J."/>
            <person name="Han X."/>
            <person name="Sun S."/>
            <person name="Hou Z."/>
            <person name="He W."/>
            <person name="Dai G."/>
            <person name="Sun C."/>
            <person name="Schmutz J."/>
            <person name="Leebens-Mack J.H."/>
            <person name="Li F.W."/>
            <person name="Wang L."/>
        </authorList>
    </citation>
    <scope>NUCLEOTIDE SEQUENCE [LARGE SCALE GENOMIC DNA]</scope>
    <source>
        <strain evidence="2">cv. PW_Plant_1</strain>
    </source>
</reference>
<evidence type="ECO:0000313" key="1">
    <source>
        <dbReference type="EMBL" id="KAJ7530668.1"/>
    </source>
</evidence>